<dbReference type="InterPro" id="IPR011013">
    <property type="entry name" value="Gal_mutarotase_sf_dom"/>
</dbReference>
<dbReference type="EMBL" id="CP015583">
    <property type="protein sequence ID" value="APT58947.1"/>
    <property type="molecule type" value="Genomic_DNA"/>
</dbReference>
<dbReference type="STRING" id="257708.RGI145_19380"/>
<evidence type="ECO:0000313" key="1">
    <source>
        <dbReference type="EMBL" id="APT58947.1"/>
    </source>
</evidence>
<dbReference type="KEGG" id="rgi:RGI145_19380"/>
<protein>
    <recommendedName>
        <fullName evidence="3">Aldose 1-epimerase</fullName>
    </recommendedName>
</protein>
<accession>A0A1L7AJG2</accession>
<dbReference type="AlphaFoldDB" id="A0A1L7AJG2"/>
<organism evidence="1 2">
    <name type="scientific">Roseomonas gilardii</name>
    <dbReference type="NCBI Taxonomy" id="257708"/>
    <lineage>
        <taxon>Bacteria</taxon>
        <taxon>Pseudomonadati</taxon>
        <taxon>Pseudomonadota</taxon>
        <taxon>Alphaproteobacteria</taxon>
        <taxon>Acetobacterales</taxon>
        <taxon>Roseomonadaceae</taxon>
        <taxon>Roseomonas</taxon>
    </lineage>
</organism>
<dbReference type="Gene3D" id="2.70.98.10">
    <property type="match status" value="1"/>
</dbReference>
<dbReference type="InterPro" id="IPR008183">
    <property type="entry name" value="Aldose_1/G6P_1-epimerase"/>
</dbReference>
<evidence type="ECO:0008006" key="3">
    <source>
        <dbReference type="Google" id="ProtNLM"/>
    </source>
</evidence>
<dbReference type="eggNOG" id="COG2017">
    <property type="taxonomic scope" value="Bacteria"/>
</dbReference>
<gene>
    <name evidence="1" type="ORF">RGI145_19380</name>
</gene>
<name>A0A1L7AJG2_9PROT</name>
<dbReference type="GO" id="GO:0016853">
    <property type="term" value="F:isomerase activity"/>
    <property type="evidence" value="ECO:0007669"/>
    <property type="project" value="InterPro"/>
</dbReference>
<proteinExistence type="predicted"/>
<dbReference type="SUPFAM" id="SSF74650">
    <property type="entry name" value="Galactose mutarotase-like"/>
    <property type="match status" value="1"/>
</dbReference>
<dbReference type="Pfam" id="PF01263">
    <property type="entry name" value="Aldose_epim"/>
    <property type="match status" value="1"/>
</dbReference>
<reference evidence="1 2" key="1">
    <citation type="submission" date="2016-05" db="EMBL/GenBank/DDBJ databases">
        <title>Complete Genome and Methylome Analysis of Psychrotrophic Bacterial Isolates from Antarctic Lake Untersee.</title>
        <authorList>
            <person name="Fomenkov A."/>
            <person name="Akimov V.N."/>
            <person name="Vasilyeva L.V."/>
            <person name="Andersen D."/>
            <person name="Vincze T."/>
            <person name="Roberts R.J."/>
        </authorList>
    </citation>
    <scope>NUCLEOTIDE SEQUENCE [LARGE SCALE GENOMIC DNA]</scope>
    <source>
        <strain evidence="1 2">U14-5</strain>
    </source>
</reference>
<evidence type="ECO:0000313" key="2">
    <source>
        <dbReference type="Proteomes" id="UP000185494"/>
    </source>
</evidence>
<sequence length="281" mass="30876">MIRLEAGAWQAVLLPEQGACFASLRCDGRDVLAPVPVGAAPVGSQAGAFLMLPWCNRLGDGLLRWNGGEHHFPVNDLRGHNAIHGLGRDRPWALLRRDAASLQLEQRLEEPDQPYRYRAVLDIALTEAGLRLWLAITNTSGAVMPFGTGWHPWFARRPGTRVAFRARHLVRTDARGLPVVTEETAGVSGGEENWLGQDRHYAGWDGALEFDLGETRLLLRGEGRWAGNLQLYAPNAPQVLCLEPVSHATDLPNRAFLTPYGDMDWLPPGGTMEGGVSLTLR</sequence>
<dbReference type="GO" id="GO:0005975">
    <property type="term" value="P:carbohydrate metabolic process"/>
    <property type="evidence" value="ECO:0007669"/>
    <property type="project" value="InterPro"/>
</dbReference>
<dbReference type="InterPro" id="IPR014718">
    <property type="entry name" value="GH-type_carb-bd"/>
</dbReference>
<dbReference type="GO" id="GO:0030246">
    <property type="term" value="F:carbohydrate binding"/>
    <property type="evidence" value="ECO:0007669"/>
    <property type="project" value="InterPro"/>
</dbReference>
<dbReference type="Proteomes" id="UP000185494">
    <property type="component" value="Chromosome 1"/>
</dbReference>
<dbReference type="RefSeq" id="WP_075799688.1">
    <property type="nucleotide sequence ID" value="NZ_CP015583.1"/>
</dbReference>